<organism evidence="7 8">
    <name type="scientific">Cobetia amphilecti</name>
    <dbReference type="NCBI Taxonomy" id="1055104"/>
    <lineage>
        <taxon>Bacteria</taxon>
        <taxon>Pseudomonadati</taxon>
        <taxon>Pseudomonadota</taxon>
        <taxon>Gammaproteobacteria</taxon>
        <taxon>Oceanospirillales</taxon>
        <taxon>Halomonadaceae</taxon>
        <taxon>Cobetia</taxon>
    </lineage>
</organism>
<keyword evidence="4" id="KW-0804">Transcription</keyword>
<dbReference type="PROSITE" id="PS01081">
    <property type="entry name" value="HTH_TETR_1"/>
    <property type="match status" value="1"/>
</dbReference>
<dbReference type="RefSeq" id="WP_303594602.1">
    <property type="nucleotide sequence ID" value="NZ_JAUORK010000017.1"/>
</dbReference>
<sequence>MASRRDNNAREDDLIEATLTCIASEGISRTTVRRVAEYAGVSNGLIRFYFEGKDNMLYAAYRRFLERLLSDASDTIEGRELAPHARLKAFLEANLSPPIVTPQTLLLWANFLPLTYGDPRMAEIRREAYRETTELFRHLVEDVLVAEGRQEDETRLQHLTIALNGLVDGLWIEGALRGDSLNVGEMQQIGLDAAVNLLGLSGWESLA</sequence>
<evidence type="ECO:0000313" key="8">
    <source>
        <dbReference type="Proteomes" id="UP001170481"/>
    </source>
</evidence>
<reference evidence="7" key="1">
    <citation type="submission" date="2023-07" db="EMBL/GenBank/DDBJ databases">
        <title>Genome content predicts the carbon catabolic preferences of heterotrophic bacteria.</title>
        <authorList>
            <person name="Gralka M."/>
        </authorList>
    </citation>
    <scope>NUCLEOTIDE SEQUENCE</scope>
    <source>
        <strain evidence="7">C2R13</strain>
    </source>
</reference>
<dbReference type="InterPro" id="IPR039538">
    <property type="entry name" value="BetI_C"/>
</dbReference>
<evidence type="ECO:0000313" key="7">
    <source>
        <dbReference type="EMBL" id="MDO6672963.1"/>
    </source>
</evidence>
<dbReference type="InterPro" id="IPR009057">
    <property type="entry name" value="Homeodomain-like_sf"/>
</dbReference>
<evidence type="ECO:0000256" key="2">
    <source>
        <dbReference type="ARBA" id="ARBA00023015"/>
    </source>
</evidence>
<keyword evidence="2" id="KW-0805">Transcription regulation</keyword>
<dbReference type="Proteomes" id="UP001170481">
    <property type="component" value="Unassembled WGS sequence"/>
</dbReference>
<dbReference type="PANTHER" id="PTHR30055:SF234">
    <property type="entry name" value="HTH-TYPE TRANSCRIPTIONAL REGULATOR BETI"/>
    <property type="match status" value="1"/>
</dbReference>
<feature type="DNA-binding region" description="H-T-H motif" evidence="5">
    <location>
        <begin position="31"/>
        <end position="50"/>
    </location>
</feature>
<keyword evidence="1" id="KW-0678">Repressor</keyword>
<evidence type="ECO:0000256" key="1">
    <source>
        <dbReference type="ARBA" id="ARBA00022491"/>
    </source>
</evidence>
<evidence type="ECO:0000256" key="5">
    <source>
        <dbReference type="PROSITE-ProRule" id="PRU00335"/>
    </source>
</evidence>
<feature type="domain" description="HTH tetR-type" evidence="6">
    <location>
        <begin position="8"/>
        <end position="68"/>
    </location>
</feature>
<dbReference type="SUPFAM" id="SSF46689">
    <property type="entry name" value="Homeodomain-like"/>
    <property type="match status" value="1"/>
</dbReference>
<dbReference type="SUPFAM" id="SSF48498">
    <property type="entry name" value="Tetracyclin repressor-like, C-terminal domain"/>
    <property type="match status" value="1"/>
</dbReference>
<accession>A0AAP4U2W6</accession>
<evidence type="ECO:0000256" key="3">
    <source>
        <dbReference type="ARBA" id="ARBA00023125"/>
    </source>
</evidence>
<dbReference type="InterPro" id="IPR050109">
    <property type="entry name" value="HTH-type_TetR-like_transc_reg"/>
</dbReference>
<dbReference type="GO" id="GO:0000976">
    <property type="term" value="F:transcription cis-regulatory region binding"/>
    <property type="evidence" value="ECO:0007669"/>
    <property type="project" value="TreeGrafter"/>
</dbReference>
<dbReference type="EMBL" id="JAUORK010000017">
    <property type="protein sequence ID" value="MDO6672963.1"/>
    <property type="molecule type" value="Genomic_DNA"/>
</dbReference>
<dbReference type="InterPro" id="IPR001647">
    <property type="entry name" value="HTH_TetR"/>
</dbReference>
<keyword evidence="3 5" id="KW-0238">DNA-binding</keyword>
<comment type="caution">
    <text evidence="7">The sequence shown here is derived from an EMBL/GenBank/DDBJ whole genome shotgun (WGS) entry which is preliminary data.</text>
</comment>
<dbReference type="InterPro" id="IPR036271">
    <property type="entry name" value="Tet_transcr_reg_TetR-rel_C_sf"/>
</dbReference>
<gene>
    <name evidence="7" type="ORF">Q4535_12645</name>
</gene>
<evidence type="ECO:0000259" key="6">
    <source>
        <dbReference type="PROSITE" id="PS50977"/>
    </source>
</evidence>
<dbReference type="PROSITE" id="PS50977">
    <property type="entry name" value="HTH_TETR_2"/>
    <property type="match status" value="1"/>
</dbReference>
<name>A0AAP4U2W6_9GAMM</name>
<dbReference type="Gene3D" id="1.10.357.10">
    <property type="entry name" value="Tetracycline Repressor, domain 2"/>
    <property type="match status" value="1"/>
</dbReference>
<dbReference type="Pfam" id="PF00440">
    <property type="entry name" value="TetR_N"/>
    <property type="match status" value="1"/>
</dbReference>
<dbReference type="AlphaFoldDB" id="A0AAP4U2W6"/>
<dbReference type="Pfam" id="PF13977">
    <property type="entry name" value="TetR_C_6"/>
    <property type="match status" value="1"/>
</dbReference>
<dbReference type="InterPro" id="IPR023772">
    <property type="entry name" value="DNA-bd_HTH_TetR-type_CS"/>
</dbReference>
<dbReference type="GO" id="GO:0003700">
    <property type="term" value="F:DNA-binding transcription factor activity"/>
    <property type="evidence" value="ECO:0007669"/>
    <property type="project" value="TreeGrafter"/>
</dbReference>
<evidence type="ECO:0000256" key="4">
    <source>
        <dbReference type="ARBA" id="ARBA00023163"/>
    </source>
</evidence>
<protein>
    <submittedName>
        <fullName evidence="7">TetR family transcriptional regulator C-terminal domain-containing protein</fullName>
    </submittedName>
</protein>
<proteinExistence type="predicted"/>
<dbReference type="PANTHER" id="PTHR30055">
    <property type="entry name" value="HTH-TYPE TRANSCRIPTIONAL REGULATOR RUTR"/>
    <property type="match status" value="1"/>
</dbReference>